<feature type="transmembrane region" description="Helical" evidence="5">
    <location>
        <begin position="107"/>
        <end position="129"/>
    </location>
</feature>
<dbReference type="AlphaFoldDB" id="A0A6J4SCW2"/>
<name>A0A6J4SCW2_9SPHN</name>
<evidence type="ECO:0000256" key="1">
    <source>
        <dbReference type="ARBA" id="ARBA00004141"/>
    </source>
</evidence>
<dbReference type="GO" id="GO:0009977">
    <property type="term" value="F:proton motive force dependent protein transmembrane transporter activity"/>
    <property type="evidence" value="ECO:0007669"/>
    <property type="project" value="TreeGrafter"/>
</dbReference>
<feature type="compositionally biased region" description="Gly residues" evidence="6">
    <location>
        <begin position="265"/>
        <end position="276"/>
    </location>
</feature>
<dbReference type="GO" id="GO:0033281">
    <property type="term" value="C:TAT protein transport complex"/>
    <property type="evidence" value="ECO:0007669"/>
    <property type="project" value="UniProtKB-UniRule"/>
</dbReference>
<reference evidence="7" key="1">
    <citation type="submission" date="2020-02" db="EMBL/GenBank/DDBJ databases">
        <authorList>
            <person name="Meier V. D."/>
        </authorList>
    </citation>
    <scope>NUCLEOTIDE SEQUENCE</scope>
    <source>
        <strain evidence="7">AVDCRST_MAG44</strain>
    </source>
</reference>
<keyword evidence="5" id="KW-1003">Cell membrane</keyword>
<evidence type="ECO:0000256" key="3">
    <source>
        <dbReference type="ARBA" id="ARBA00022989"/>
    </source>
</evidence>
<feature type="region of interest" description="Disordered" evidence="6">
    <location>
        <begin position="250"/>
        <end position="276"/>
    </location>
</feature>
<keyword evidence="4 5" id="KW-0472">Membrane</keyword>
<evidence type="ECO:0000256" key="5">
    <source>
        <dbReference type="HAMAP-Rule" id="MF_00902"/>
    </source>
</evidence>
<dbReference type="PANTHER" id="PTHR30371:SF0">
    <property type="entry name" value="SEC-INDEPENDENT PROTEIN TRANSLOCASE PROTEIN TATC, CHLOROPLASTIC-RELATED"/>
    <property type="match status" value="1"/>
</dbReference>
<accession>A0A6J4SCW2</accession>
<keyword evidence="5" id="KW-0811">Translocation</keyword>
<keyword evidence="2 5" id="KW-0812">Transmembrane</keyword>
<sequence>MKDIDDTKAPLFEHLVELRRRLLWSLVVLAVAFGVCFYFARQIFAVLVQPLLQAGQGKLIFTDVFEAFFVEVKVALFAALMLCFPVFATQIWKFVAPGLYVKEKRALLPFLLFTPVFFGAGAAFAYFAAMPWALHFLLGFEGQVGGVEQEALPGVGNYLSFATRFLFGFGVAFLLPILLMILERAGLVTREQLANSRRYAIVGAAVVSAVLTPPDVVSQLMLLVPLYALYELAILAIRVTHWRASRAAKSASAVGEKEEGPEAPPGGGRVGGSGPI</sequence>
<feature type="transmembrane region" description="Helical" evidence="5">
    <location>
        <begin position="161"/>
        <end position="182"/>
    </location>
</feature>
<feature type="transmembrane region" description="Helical" evidence="5">
    <location>
        <begin position="74"/>
        <end position="95"/>
    </location>
</feature>
<dbReference type="NCBIfam" id="TIGR00945">
    <property type="entry name" value="tatC"/>
    <property type="match status" value="1"/>
</dbReference>
<dbReference type="HAMAP" id="MF_00902">
    <property type="entry name" value="TatC"/>
    <property type="match status" value="1"/>
</dbReference>
<dbReference type="EMBL" id="CADCVY010000031">
    <property type="protein sequence ID" value="CAA9494964.1"/>
    <property type="molecule type" value="Genomic_DNA"/>
</dbReference>
<comment type="similarity">
    <text evidence="5">Belongs to the TatC family.</text>
</comment>
<proteinExistence type="inferred from homology"/>
<dbReference type="GO" id="GO:0043953">
    <property type="term" value="P:protein transport by the Tat complex"/>
    <property type="evidence" value="ECO:0007669"/>
    <property type="project" value="UniProtKB-UniRule"/>
</dbReference>
<organism evidence="7">
    <name type="scientific">uncultured Sphingomonas sp</name>
    <dbReference type="NCBI Taxonomy" id="158754"/>
    <lineage>
        <taxon>Bacteria</taxon>
        <taxon>Pseudomonadati</taxon>
        <taxon>Pseudomonadota</taxon>
        <taxon>Alphaproteobacteria</taxon>
        <taxon>Sphingomonadales</taxon>
        <taxon>Sphingomonadaceae</taxon>
        <taxon>Sphingomonas</taxon>
        <taxon>environmental samples</taxon>
    </lineage>
</organism>
<keyword evidence="5" id="KW-0653">Protein transport</keyword>
<evidence type="ECO:0000256" key="6">
    <source>
        <dbReference type="SAM" id="MobiDB-lite"/>
    </source>
</evidence>
<evidence type="ECO:0000256" key="2">
    <source>
        <dbReference type="ARBA" id="ARBA00022692"/>
    </source>
</evidence>
<dbReference type="PRINTS" id="PR01840">
    <property type="entry name" value="TATCFAMILY"/>
</dbReference>
<feature type="transmembrane region" description="Helical" evidence="5">
    <location>
        <begin position="194"/>
        <end position="211"/>
    </location>
</feature>
<comment type="function">
    <text evidence="5">Part of the twin-arginine translocation (Tat) system that transports large folded proteins containing a characteristic twin-arginine motif in their signal peptide across membranes. Together with TatB, TatC is part of a receptor directly interacting with Tat signal peptides.</text>
</comment>
<keyword evidence="5" id="KW-0813">Transport</keyword>
<evidence type="ECO:0000256" key="4">
    <source>
        <dbReference type="ARBA" id="ARBA00023136"/>
    </source>
</evidence>
<keyword evidence="3 5" id="KW-1133">Transmembrane helix</keyword>
<gene>
    <name evidence="5" type="primary">tatC</name>
    <name evidence="7" type="ORF">AVDCRST_MAG44-424</name>
</gene>
<dbReference type="GO" id="GO:0065002">
    <property type="term" value="P:intracellular protein transmembrane transport"/>
    <property type="evidence" value="ECO:0007669"/>
    <property type="project" value="TreeGrafter"/>
</dbReference>
<comment type="subcellular location">
    <subcellularLocation>
        <location evidence="5">Cell membrane</location>
        <topology evidence="5">Multi-pass membrane protein</topology>
    </subcellularLocation>
    <subcellularLocation>
        <location evidence="1">Membrane</location>
        <topology evidence="1">Multi-pass membrane protein</topology>
    </subcellularLocation>
</comment>
<dbReference type="Pfam" id="PF00902">
    <property type="entry name" value="TatC"/>
    <property type="match status" value="1"/>
</dbReference>
<evidence type="ECO:0000313" key="7">
    <source>
        <dbReference type="EMBL" id="CAA9494964.1"/>
    </source>
</evidence>
<comment type="subunit">
    <text evidence="5">The Tat system comprises two distinct complexes: a TatABC complex, containing multiple copies of TatA, TatB and TatC subunits, and a separate TatA complex, containing only TatA subunits. Substrates initially bind to the TatABC complex, which probably triggers association of the separate TatA complex to form the active translocon.</text>
</comment>
<feature type="transmembrane region" description="Helical" evidence="5">
    <location>
        <begin position="217"/>
        <end position="237"/>
    </location>
</feature>
<feature type="transmembrane region" description="Helical" evidence="5">
    <location>
        <begin position="21"/>
        <end position="40"/>
    </location>
</feature>
<dbReference type="InterPro" id="IPR002033">
    <property type="entry name" value="TatC"/>
</dbReference>
<dbReference type="PANTHER" id="PTHR30371">
    <property type="entry name" value="SEC-INDEPENDENT PROTEIN TRANSLOCASE PROTEIN TATC"/>
    <property type="match status" value="1"/>
</dbReference>
<protein>
    <recommendedName>
        <fullName evidence="5">Sec-independent protein translocase protein TatC</fullName>
    </recommendedName>
</protein>